<dbReference type="InterPro" id="IPR037401">
    <property type="entry name" value="SnoaL-like"/>
</dbReference>
<accession>A0A6J7E2G1</accession>
<dbReference type="InterPro" id="IPR032710">
    <property type="entry name" value="NTF2-like_dom_sf"/>
</dbReference>
<dbReference type="CDD" id="cd00531">
    <property type="entry name" value="NTF2_like"/>
    <property type="match status" value="1"/>
</dbReference>
<dbReference type="Gene3D" id="3.10.450.50">
    <property type="match status" value="1"/>
</dbReference>
<evidence type="ECO:0000259" key="1">
    <source>
        <dbReference type="Pfam" id="PF13577"/>
    </source>
</evidence>
<organism evidence="2">
    <name type="scientific">freshwater metagenome</name>
    <dbReference type="NCBI Taxonomy" id="449393"/>
    <lineage>
        <taxon>unclassified sequences</taxon>
        <taxon>metagenomes</taxon>
        <taxon>ecological metagenomes</taxon>
    </lineage>
</organism>
<dbReference type="SUPFAM" id="SSF54427">
    <property type="entry name" value="NTF2-like"/>
    <property type="match status" value="1"/>
</dbReference>
<proteinExistence type="predicted"/>
<sequence length="162" mass="17589">MTSHGSPEDRLTELEDRRLIDDVLYRYAQALDSRDWELLRSCFTPDAVADYLELGGINDGFEAILTLCRGALDGLDATQHLIGSPLATIDGDTATATCYLQAQHVFNGADGGDHFLVGGTYVDKLVRTPDGWRIKHRTLHATWTAGNPGVFAAGAERLAGNN</sequence>
<feature type="domain" description="SnoaL-like" evidence="1">
    <location>
        <begin position="13"/>
        <end position="138"/>
    </location>
</feature>
<dbReference type="AlphaFoldDB" id="A0A6J7E2G1"/>
<gene>
    <name evidence="2" type="ORF">UFOPK3423_01067</name>
</gene>
<evidence type="ECO:0000313" key="2">
    <source>
        <dbReference type="EMBL" id="CAB4877237.1"/>
    </source>
</evidence>
<dbReference type="Pfam" id="PF13577">
    <property type="entry name" value="SnoaL_4"/>
    <property type="match status" value="1"/>
</dbReference>
<protein>
    <submittedName>
        <fullName evidence="2">Unannotated protein</fullName>
    </submittedName>
</protein>
<name>A0A6J7E2G1_9ZZZZ</name>
<reference evidence="2" key="1">
    <citation type="submission" date="2020-05" db="EMBL/GenBank/DDBJ databases">
        <authorList>
            <person name="Chiriac C."/>
            <person name="Salcher M."/>
            <person name="Ghai R."/>
            <person name="Kavagutti S V."/>
        </authorList>
    </citation>
    <scope>NUCLEOTIDE SEQUENCE</scope>
</reference>
<dbReference type="EMBL" id="CAFBLQ010000116">
    <property type="protein sequence ID" value="CAB4877237.1"/>
    <property type="molecule type" value="Genomic_DNA"/>
</dbReference>